<comment type="subcellular location">
    <subcellularLocation>
        <location evidence="2">Gas vesicle</location>
    </subcellularLocation>
</comment>
<reference evidence="4" key="2">
    <citation type="submission" date="2020-09" db="EMBL/GenBank/DDBJ databases">
        <authorList>
            <person name="Sun Q."/>
            <person name="Zhou Y."/>
        </authorList>
    </citation>
    <scope>NUCLEOTIDE SEQUENCE</scope>
    <source>
        <strain evidence="4">CGMCC 1.15085</strain>
    </source>
</reference>
<name>A0A916WW65_9MICO</name>
<comment type="caution">
    <text evidence="4">The sequence shown here is derived from an EMBL/GenBank/DDBJ whole genome shotgun (WGS) entry which is preliminary data.</text>
</comment>
<evidence type="ECO:0000313" key="4">
    <source>
        <dbReference type="EMBL" id="GGB35326.1"/>
    </source>
</evidence>
<dbReference type="GO" id="GO:0031411">
    <property type="term" value="C:gas vesicle"/>
    <property type="evidence" value="ECO:0007669"/>
    <property type="project" value="UniProtKB-SubCell"/>
</dbReference>
<dbReference type="EMBL" id="BMHI01000004">
    <property type="protein sequence ID" value="GGB35326.1"/>
    <property type="molecule type" value="Genomic_DNA"/>
</dbReference>
<keyword evidence="1" id="KW-0304">Gas vesicle</keyword>
<dbReference type="GO" id="GO:0031412">
    <property type="term" value="P:gas vesicle organization"/>
    <property type="evidence" value="ECO:0007669"/>
    <property type="project" value="InterPro"/>
</dbReference>
<organism evidence="4 5">
    <name type="scientific">Flexivirga endophytica</name>
    <dbReference type="NCBI Taxonomy" id="1849103"/>
    <lineage>
        <taxon>Bacteria</taxon>
        <taxon>Bacillati</taxon>
        <taxon>Actinomycetota</taxon>
        <taxon>Actinomycetes</taxon>
        <taxon>Micrococcales</taxon>
        <taxon>Dermacoccaceae</taxon>
        <taxon>Flexivirga</taxon>
    </lineage>
</organism>
<dbReference type="Proteomes" id="UP000636793">
    <property type="component" value="Unassembled WGS sequence"/>
</dbReference>
<comment type="similarity">
    <text evidence="3">Belongs to the gas vesicle GvpF/GvpL family.</text>
</comment>
<gene>
    <name evidence="4" type="ORF">GCM10011492_27510</name>
</gene>
<evidence type="ECO:0000256" key="2">
    <source>
        <dbReference type="ARBA" id="ARBA00035108"/>
    </source>
</evidence>
<dbReference type="Pfam" id="PF06386">
    <property type="entry name" value="GvpL_GvpF"/>
    <property type="match status" value="1"/>
</dbReference>
<dbReference type="AlphaFoldDB" id="A0A916WW65"/>
<proteinExistence type="inferred from homology"/>
<dbReference type="RefSeq" id="WP_188837602.1">
    <property type="nucleotide sequence ID" value="NZ_BMHI01000004.1"/>
</dbReference>
<protein>
    <submittedName>
        <fullName evidence="4">Gas vesicle protein</fullName>
    </submittedName>
</protein>
<dbReference type="InterPro" id="IPR009430">
    <property type="entry name" value="GvpL/GvpF"/>
</dbReference>
<evidence type="ECO:0000256" key="1">
    <source>
        <dbReference type="ARBA" id="ARBA00022987"/>
    </source>
</evidence>
<evidence type="ECO:0000313" key="5">
    <source>
        <dbReference type="Proteomes" id="UP000636793"/>
    </source>
</evidence>
<accession>A0A916WW65</accession>
<dbReference type="PANTHER" id="PTHR36852">
    <property type="entry name" value="PROTEIN GVPL 2"/>
    <property type="match status" value="1"/>
</dbReference>
<sequence length="250" mass="27278">MSESGRYLYAVTRGLEPQQLAGTPGLDGGHLDVVEHLDLCAVVSDVALDEYGEEGLRRNLEHLDWLERVARTHDSVVHAVASVGPTAPLRLATVYLDDEGVRRGLAERCAELDRVLGQVAGRLEWSVKVLAPATPVVSTAERGMSGAEYLRRKKASAEDKEINDALLMDLADKVYEALADGTVASRRLQPQDQRLTGLAGTMLLNAAYLVQDDDGPAFQSHVKSLQAEHHEVSIECQGPWPPYSFAVLEQ</sequence>
<reference evidence="4" key="1">
    <citation type="journal article" date="2014" name="Int. J. Syst. Evol. Microbiol.">
        <title>Complete genome sequence of Corynebacterium casei LMG S-19264T (=DSM 44701T), isolated from a smear-ripened cheese.</title>
        <authorList>
            <consortium name="US DOE Joint Genome Institute (JGI-PGF)"/>
            <person name="Walter F."/>
            <person name="Albersmeier A."/>
            <person name="Kalinowski J."/>
            <person name="Ruckert C."/>
        </authorList>
    </citation>
    <scope>NUCLEOTIDE SEQUENCE</scope>
    <source>
        <strain evidence="4">CGMCC 1.15085</strain>
    </source>
</reference>
<evidence type="ECO:0000256" key="3">
    <source>
        <dbReference type="ARBA" id="ARBA00035643"/>
    </source>
</evidence>
<dbReference type="PANTHER" id="PTHR36852:SF1">
    <property type="entry name" value="PROTEIN GVPL 2"/>
    <property type="match status" value="1"/>
</dbReference>
<keyword evidence="5" id="KW-1185">Reference proteome</keyword>